<dbReference type="SUPFAM" id="SSF56645">
    <property type="entry name" value="Acyl-CoA dehydrogenase NM domain-like"/>
    <property type="match status" value="1"/>
</dbReference>
<name>A0ABS5UDH0_9LACO</name>
<keyword evidence="1" id="KW-0285">Flavoprotein</keyword>
<dbReference type="Proteomes" id="UP000694640">
    <property type="component" value="Unassembled WGS sequence"/>
</dbReference>
<keyword evidence="3" id="KW-0560">Oxidoreductase</keyword>
<gene>
    <name evidence="6" type="ORF">JKL17_00535</name>
</gene>
<feature type="domain" description="HpaB/PvcC/4-BUDH N-terminal" evidence="5">
    <location>
        <begin position="4"/>
        <end position="264"/>
    </location>
</feature>
<dbReference type="InterPro" id="IPR046373">
    <property type="entry name" value="Acyl-CoA_Oxase/DH_mid-dom_sf"/>
</dbReference>
<dbReference type="Pfam" id="PF11794">
    <property type="entry name" value="HpaB_N"/>
    <property type="match status" value="1"/>
</dbReference>
<evidence type="ECO:0000256" key="2">
    <source>
        <dbReference type="ARBA" id="ARBA00022827"/>
    </source>
</evidence>
<evidence type="ECO:0000259" key="5">
    <source>
        <dbReference type="Pfam" id="PF11794"/>
    </source>
</evidence>
<dbReference type="InterPro" id="IPR036250">
    <property type="entry name" value="AcylCo_DH-like_C"/>
</dbReference>
<dbReference type="InterPro" id="IPR024719">
    <property type="entry name" value="HpaB/PvcC/4-BUDH_C"/>
</dbReference>
<dbReference type="InterPro" id="IPR024674">
    <property type="entry name" value="HpaB/PvcC/4-BUDH_N"/>
</dbReference>
<evidence type="ECO:0000256" key="3">
    <source>
        <dbReference type="ARBA" id="ARBA00023002"/>
    </source>
</evidence>
<dbReference type="InterPro" id="IPR009100">
    <property type="entry name" value="AcylCoA_DH/oxidase_NM_dom_sf"/>
</dbReference>
<sequence>MHTIEQLNDGRAVYLNGHRVNVADVPIFRKTLALNNQYYDLQHTHPEVHTYQENGHRYDIAFKVPRTVADLQQKHRAYQEIAQSNSGMLGRTPDFLNTGMAVLAERAAFLGQNQYTDFAANARNYAKAVKANDIFISHALQNPQLNRQKAINAIPSEYAGVHTIERNQDGIFVSGAKMVNTMAPIADDLLIFNPPELLLENGDSSYAVAFATPLNNPGVKIICRKLLNHPAASITDYPLSNALDEIDAYIVFDHAFIPWSKVFVENNVEMSNRFFIDSGMFSHTSHQDEVRGITKLELATSLALRIAHILGLDGFLGVQEKLGRLTANLELIKGTITRSEDNGHLDEFGIYTPSLQALQAVRSTLPEYYDEALRVTQHLAAGSMVGVPSFAEFDGDNATILNQALTTDRATAKARTRLLNLAFDLTSSGFGQRQLMYEYYHGGDPMRIRAQHYQRADLQAGNQMIDRLLSADNANTHEQVITPIPRLVLK</sequence>
<dbReference type="PANTHER" id="PTHR36117">
    <property type="entry name" value="4-HYDROXYPHENYLACETATE 3-MONOOXYGENASE-RELATED"/>
    <property type="match status" value="1"/>
</dbReference>
<protein>
    <submittedName>
        <fullName evidence="6">4-hydroxyphenylacetate 3-hydroxylase</fullName>
    </submittedName>
</protein>
<dbReference type="Gene3D" id="1.10.3140.10">
    <property type="entry name" value="4-hydroxybutyryl-coa dehydratase, domain 1"/>
    <property type="match status" value="1"/>
</dbReference>
<dbReference type="RefSeq" id="WP_214417486.1">
    <property type="nucleotide sequence ID" value="NZ_JAEQMM010000003.1"/>
</dbReference>
<comment type="caution">
    <text evidence="6">The sequence shown here is derived from an EMBL/GenBank/DDBJ whole genome shotgun (WGS) entry which is preliminary data.</text>
</comment>
<feature type="domain" description="HpaB/PvcC/4-BUDH C-terminal" evidence="4">
    <location>
        <begin position="272"/>
        <end position="469"/>
    </location>
</feature>
<dbReference type="PANTHER" id="PTHR36117:SF3">
    <property type="entry name" value="4-HYDROXYPHENYLACETATE 3-MONOOXYGENASE-RELATED"/>
    <property type="match status" value="1"/>
</dbReference>
<organism evidence="6 7">
    <name type="scientific">Lactiplantibacillus argentoratensis</name>
    <dbReference type="NCBI Taxonomy" id="271881"/>
    <lineage>
        <taxon>Bacteria</taxon>
        <taxon>Bacillati</taxon>
        <taxon>Bacillota</taxon>
        <taxon>Bacilli</taxon>
        <taxon>Lactobacillales</taxon>
        <taxon>Lactobacillaceae</taxon>
        <taxon>Lactiplantibacillus</taxon>
    </lineage>
</organism>
<dbReference type="Pfam" id="PF03241">
    <property type="entry name" value="HpaB"/>
    <property type="match status" value="1"/>
</dbReference>
<evidence type="ECO:0000259" key="4">
    <source>
        <dbReference type="Pfam" id="PF03241"/>
    </source>
</evidence>
<dbReference type="Gene3D" id="1.20.140.10">
    <property type="entry name" value="Butyryl-CoA Dehydrogenase, subunit A, domain 3"/>
    <property type="match status" value="1"/>
</dbReference>
<reference evidence="6 7" key="1">
    <citation type="submission" date="2021-01" db="EMBL/GenBank/DDBJ databases">
        <title>High-quality draft genome sequence data of six Lactiplantibacillus plantarum subsp. argentoratensis strains isolated from various Greek sourdoughs.</title>
        <authorList>
            <person name="Syrokou M.K."/>
            <person name="Paramithiotis S."/>
            <person name="Skandamis P.N."/>
            <person name="Drosinos E.H."/>
            <person name="Bosnea L."/>
            <person name="Mataragas M."/>
        </authorList>
    </citation>
    <scope>NUCLEOTIDE SEQUENCE [LARGE SCALE GENOMIC DNA]</scope>
    <source>
        <strain evidence="6 7">LQC 2520</strain>
    </source>
</reference>
<dbReference type="InterPro" id="IPR004925">
    <property type="entry name" value="HpaB/PvcC/4-BUDH"/>
</dbReference>
<dbReference type="PIRSF" id="PIRSF000331">
    <property type="entry name" value="HpaA_HpaB"/>
    <property type="match status" value="1"/>
</dbReference>
<accession>A0ABS5UDH0</accession>
<dbReference type="Gene3D" id="2.40.110.10">
    <property type="entry name" value="Butyryl-CoA Dehydrogenase, subunit A, domain 2"/>
    <property type="match status" value="1"/>
</dbReference>
<dbReference type="EMBL" id="JAEQMM010000003">
    <property type="protein sequence ID" value="MBT1136636.1"/>
    <property type="molecule type" value="Genomic_DNA"/>
</dbReference>
<proteinExistence type="predicted"/>
<evidence type="ECO:0000313" key="7">
    <source>
        <dbReference type="Proteomes" id="UP000694640"/>
    </source>
</evidence>
<keyword evidence="2" id="KW-0274">FAD</keyword>
<keyword evidence="7" id="KW-1185">Reference proteome</keyword>
<evidence type="ECO:0000313" key="6">
    <source>
        <dbReference type="EMBL" id="MBT1136636.1"/>
    </source>
</evidence>
<evidence type="ECO:0000256" key="1">
    <source>
        <dbReference type="ARBA" id="ARBA00022630"/>
    </source>
</evidence>
<dbReference type="SUPFAM" id="SSF47203">
    <property type="entry name" value="Acyl-CoA dehydrogenase C-terminal domain-like"/>
    <property type="match status" value="1"/>
</dbReference>